<dbReference type="Gene3D" id="2.40.10.220">
    <property type="entry name" value="predicted glycosyltransferase like domains"/>
    <property type="match status" value="1"/>
</dbReference>
<evidence type="ECO:0000313" key="3">
    <source>
        <dbReference type="Proteomes" id="UP000722750"/>
    </source>
</evidence>
<feature type="domain" description="PilZ" evidence="1">
    <location>
        <begin position="43"/>
        <end position="164"/>
    </location>
</feature>
<organism evidence="2 3">
    <name type="scientific">Candidatus Scalindua arabica</name>
    <dbReference type="NCBI Taxonomy" id="1127984"/>
    <lineage>
        <taxon>Bacteria</taxon>
        <taxon>Pseudomonadati</taxon>
        <taxon>Planctomycetota</taxon>
        <taxon>Candidatus Brocadiia</taxon>
        <taxon>Candidatus Brocadiales</taxon>
        <taxon>Candidatus Scalinduaceae</taxon>
        <taxon>Candidatus Scalindua</taxon>
    </lineage>
</organism>
<dbReference type="EMBL" id="JAANXD010000059">
    <property type="protein sequence ID" value="MBS1258386.1"/>
    <property type="molecule type" value="Genomic_DNA"/>
</dbReference>
<name>A0A941W4J5_9BACT</name>
<dbReference type="AlphaFoldDB" id="A0A941W4J5"/>
<gene>
    <name evidence="2" type="ORF">MAG551_01445</name>
</gene>
<evidence type="ECO:0000259" key="1">
    <source>
        <dbReference type="Pfam" id="PF07238"/>
    </source>
</evidence>
<evidence type="ECO:0000313" key="2">
    <source>
        <dbReference type="EMBL" id="MBS1258386.1"/>
    </source>
</evidence>
<sequence>MVKELKKNVDIHINYVDIQKLGDKLSKYNLLLISSRKLMLNNKRLFPRTRVNIKVGFEFVKWNEADLDHCKTSYEASITDISAKGANLSELPDIDKGVLKKLSTGESKIRLNFSLYTDHDPINTFARLIWHQQTGKEDIDKTQYGFEFIDIPGTAFERIKKFVESAGN</sequence>
<proteinExistence type="predicted"/>
<dbReference type="Proteomes" id="UP000722750">
    <property type="component" value="Unassembled WGS sequence"/>
</dbReference>
<accession>A0A941W4J5</accession>
<dbReference type="InterPro" id="IPR009875">
    <property type="entry name" value="PilZ_domain"/>
</dbReference>
<reference evidence="2" key="1">
    <citation type="journal article" date="2021" name="ISME J.">
        <title>Fine-scale metabolic discontinuity in a stratified prokaryote microbiome of a Red Sea deep halocline.</title>
        <authorList>
            <person name="Michoud G."/>
            <person name="Ngugi D.K."/>
            <person name="Barozzi A."/>
            <person name="Merlino G."/>
            <person name="Calleja M.L."/>
            <person name="Delgado-Huertas A."/>
            <person name="Moran X.A.G."/>
            <person name="Daffonchio D."/>
        </authorList>
    </citation>
    <scope>NUCLEOTIDE SEQUENCE</scope>
    <source>
        <strain evidence="2">SuakinDeep_MAG55_1</strain>
    </source>
</reference>
<dbReference type="Pfam" id="PF07238">
    <property type="entry name" value="PilZ"/>
    <property type="match status" value="1"/>
</dbReference>
<dbReference type="GO" id="GO:0035438">
    <property type="term" value="F:cyclic-di-GMP binding"/>
    <property type="evidence" value="ECO:0007669"/>
    <property type="project" value="InterPro"/>
</dbReference>
<comment type="caution">
    <text evidence="2">The sequence shown here is derived from an EMBL/GenBank/DDBJ whole genome shotgun (WGS) entry which is preliminary data.</text>
</comment>
<dbReference type="SUPFAM" id="SSF141371">
    <property type="entry name" value="PilZ domain-like"/>
    <property type="match status" value="1"/>
</dbReference>
<protein>
    <recommendedName>
        <fullName evidence="1">PilZ domain-containing protein</fullName>
    </recommendedName>
</protein>